<dbReference type="GO" id="GO:0016651">
    <property type="term" value="F:oxidoreductase activity, acting on NAD(P)H"/>
    <property type="evidence" value="ECO:0007669"/>
    <property type="project" value="InterPro"/>
</dbReference>
<dbReference type="Pfam" id="PF08240">
    <property type="entry name" value="ADH_N"/>
    <property type="match status" value="1"/>
</dbReference>
<gene>
    <name evidence="2" type="ORF">D9615_001071</name>
</gene>
<feature type="domain" description="Enoyl reductase (ER)" evidence="1">
    <location>
        <begin position="13"/>
        <end position="357"/>
    </location>
</feature>
<dbReference type="PANTHER" id="PTHR45348">
    <property type="entry name" value="HYPOTHETICAL OXIDOREDUCTASE (EUROFUNG)"/>
    <property type="match status" value="1"/>
</dbReference>
<accession>A0A8H5HLT2</accession>
<dbReference type="InterPro" id="IPR013154">
    <property type="entry name" value="ADH-like_N"/>
</dbReference>
<dbReference type="SMART" id="SM00829">
    <property type="entry name" value="PKS_ER"/>
    <property type="match status" value="1"/>
</dbReference>
<dbReference type="Proteomes" id="UP000565441">
    <property type="component" value="Unassembled WGS sequence"/>
</dbReference>
<sequence length="368" mass="39489">MSTHTAIATTELGKIDAIQVPTEAPGEGEVLLKVEYSSMIAFDTYLADLGYTISNYPGILGFNASGTVARLGADVNDLAVGDRVTAFSFLSSRSKGMQEYSVQPRVVCSKIPDSLSLEEAVTIPDNLITAFYTLFNQLGLPVPACFPAATTPSDASIPILIYGAGSTAGQYSIQLLHAAGYKKILATASPKHHAFLRSLGATDTFDYNSPGLTSDIAKAVGGSGKVPLSVDCISTDTTLDTLAKVISPTGKVAFLLPFKKGNTLTAKHVDEMKMEPPKDNGPFAKTTKLIGVRTFRFLEDTFLKENLMTKIVPSLLENGVIKPNRVLLLDQGTFKERVEQGLDLLRNNKVSGEKIVVKVRDDDGRELP</sequence>
<comment type="caution">
    <text evidence="2">The sequence shown here is derived from an EMBL/GenBank/DDBJ whole genome shotgun (WGS) entry which is preliminary data.</text>
</comment>
<dbReference type="Gene3D" id="3.90.180.10">
    <property type="entry name" value="Medium-chain alcohol dehydrogenases, catalytic domain"/>
    <property type="match status" value="1"/>
</dbReference>
<dbReference type="CDD" id="cd08249">
    <property type="entry name" value="enoyl_reductase_like"/>
    <property type="match status" value="1"/>
</dbReference>
<dbReference type="SUPFAM" id="SSF51735">
    <property type="entry name" value="NAD(P)-binding Rossmann-fold domains"/>
    <property type="match status" value="1"/>
</dbReference>
<keyword evidence="3" id="KW-1185">Reference proteome</keyword>
<dbReference type="InterPro" id="IPR020843">
    <property type="entry name" value="ER"/>
</dbReference>
<dbReference type="PANTHER" id="PTHR45348:SF3">
    <property type="entry name" value="ENOYL REDUCTASE (ER) DOMAIN-CONTAINING PROTEIN"/>
    <property type="match status" value="1"/>
</dbReference>
<name>A0A8H5HLT2_9AGAR</name>
<evidence type="ECO:0000259" key="1">
    <source>
        <dbReference type="SMART" id="SM00829"/>
    </source>
</evidence>
<dbReference type="Pfam" id="PF00107">
    <property type="entry name" value="ADH_zinc_N"/>
    <property type="match status" value="1"/>
</dbReference>
<dbReference type="OrthoDB" id="9992527at2759"/>
<evidence type="ECO:0000313" key="2">
    <source>
        <dbReference type="EMBL" id="KAF5385380.1"/>
    </source>
</evidence>
<dbReference type="InterPro" id="IPR013149">
    <property type="entry name" value="ADH-like_C"/>
</dbReference>
<dbReference type="InterPro" id="IPR047122">
    <property type="entry name" value="Trans-enoyl_RdTase-like"/>
</dbReference>
<reference evidence="2 3" key="1">
    <citation type="journal article" date="2020" name="ISME J.">
        <title>Uncovering the hidden diversity of litter-decomposition mechanisms in mushroom-forming fungi.</title>
        <authorList>
            <person name="Floudas D."/>
            <person name="Bentzer J."/>
            <person name="Ahren D."/>
            <person name="Johansson T."/>
            <person name="Persson P."/>
            <person name="Tunlid A."/>
        </authorList>
    </citation>
    <scope>NUCLEOTIDE SEQUENCE [LARGE SCALE GENOMIC DNA]</scope>
    <source>
        <strain evidence="2 3">CBS 661.87</strain>
    </source>
</reference>
<organism evidence="2 3">
    <name type="scientific">Tricholomella constricta</name>
    <dbReference type="NCBI Taxonomy" id="117010"/>
    <lineage>
        <taxon>Eukaryota</taxon>
        <taxon>Fungi</taxon>
        <taxon>Dikarya</taxon>
        <taxon>Basidiomycota</taxon>
        <taxon>Agaricomycotina</taxon>
        <taxon>Agaricomycetes</taxon>
        <taxon>Agaricomycetidae</taxon>
        <taxon>Agaricales</taxon>
        <taxon>Tricholomatineae</taxon>
        <taxon>Lyophyllaceae</taxon>
        <taxon>Tricholomella</taxon>
    </lineage>
</organism>
<evidence type="ECO:0000313" key="3">
    <source>
        <dbReference type="Proteomes" id="UP000565441"/>
    </source>
</evidence>
<dbReference type="AlphaFoldDB" id="A0A8H5HLT2"/>
<dbReference type="SUPFAM" id="SSF50129">
    <property type="entry name" value="GroES-like"/>
    <property type="match status" value="1"/>
</dbReference>
<protein>
    <recommendedName>
        <fullName evidence="1">Enoyl reductase (ER) domain-containing protein</fullName>
    </recommendedName>
</protein>
<dbReference type="EMBL" id="JAACJP010000004">
    <property type="protein sequence ID" value="KAF5385380.1"/>
    <property type="molecule type" value="Genomic_DNA"/>
</dbReference>
<dbReference type="InterPro" id="IPR036291">
    <property type="entry name" value="NAD(P)-bd_dom_sf"/>
</dbReference>
<proteinExistence type="predicted"/>
<dbReference type="Gene3D" id="3.40.50.720">
    <property type="entry name" value="NAD(P)-binding Rossmann-like Domain"/>
    <property type="match status" value="1"/>
</dbReference>
<dbReference type="InterPro" id="IPR011032">
    <property type="entry name" value="GroES-like_sf"/>
</dbReference>